<organism evidence="2 3">
    <name type="scientific">Candidatus Brocadia carolinensis</name>
    <dbReference type="NCBI Taxonomy" id="1004156"/>
    <lineage>
        <taxon>Bacteria</taxon>
        <taxon>Pseudomonadati</taxon>
        <taxon>Planctomycetota</taxon>
        <taxon>Candidatus Brocadiia</taxon>
        <taxon>Candidatus Brocadiales</taxon>
        <taxon>Candidatus Brocadiaceae</taxon>
        <taxon>Candidatus Brocadia</taxon>
    </lineage>
</organism>
<dbReference type="SUPFAM" id="SSF53448">
    <property type="entry name" value="Nucleotide-diphospho-sugar transferases"/>
    <property type="match status" value="1"/>
</dbReference>
<gene>
    <name evidence="2" type="ORF">AYP45_11240</name>
</gene>
<proteinExistence type="predicted"/>
<dbReference type="Proteomes" id="UP000189681">
    <property type="component" value="Unassembled WGS sequence"/>
</dbReference>
<dbReference type="PANTHER" id="PTHR22916:SF3">
    <property type="entry name" value="UDP-GLCNAC:BETAGAL BETA-1,3-N-ACETYLGLUCOSAMINYLTRANSFERASE-LIKE PROTEIN 1"/>
    <property type="match status" value="1"/>
</dbReference>
<feature type="domain" description="Glycosyltransferase 2-like" evidence="1">
    <location>
        <begin position="2"/>
        <end position="109"/>
    </location>
</feature>
<dbReference type="InterPro" id="IPR001173">
    <property type="entry name" value="Glyco_trans_2-like"/>
</dbReference>
<accession>A0A1V4ASK4</accession>
<dbReference type="Pfam" id="PF00535">
    <property type="entry name" value="Glycos_transf_2"/>
    <property type="match status" value="1"/>
</dbReference>
<dbReference type="Gene3D" id="3.90.550.10">
    <property type="entry name" value="Spore Coat Polysaccharide Biosynthesis Protein SpsA, Chain A"/>
    <property type="match status" value="1"/>
</dbReference>
<evidence type="ECO:0000259" key="1">
    <source>
        <dbReference type="Pfam" id="PF00535"/>
    </source>
</evidence>
<dbReference type="CDD" id="cd00761">
    <property type="entry name" value="Glyco_tranf_GTA_type"/>
    <property type="match status" value="1"/>
</dbReference>
<evidence type="ECO:0000313" key="3">
    <source>
        <dbReference type="Proteomes" id="UP000189681"/>
    </source>
</evidence>
<protein>
    <recommendedName>
        <fullName evidence="1">Glycosyltransferase 2-like domain-containing protein</fullName>
    </recommendedName>
</protein>
<dbReference type="EMBL" id="AYTS01000103">
    <property type="protein sequence ID" value="OOP56067.1"/>
    <property type="molecule type" value="Genomic_DNA"/>
</dbReference>
<reference evidence="2 3" key="1">
    <citation type="journal article" date="2017" name="Water Res.">
        <title>Discovery and metagenomic analysis of an anammox bacterial enrichment related to Candidatus "Brocadia caroliniensis" in a full-scale glycerol-fed nitritation-denitritation separate centrate treatment process.</title>
        <authorList>
            <person name="Park H."/>
            <person name="Brotto A.C."/>
            <person name="van Loosdrecht M.C."/>
            <person name="Chandran K."/>
        </authorList>
    </citation>
    <scope>NUCLEOTIDE SEQUENCE [LARGE SCALE GENOMIC DNA]</scope>
    <source>
        <strain evidence="2">26THWARD</strain>
    </source>
</reference>
<dbReference type="GO" id="GO:0016758">
    <property type="term" value="F:hexosyltransferase activity"/>
    <property type="evidence" value="ECO:0007669"/>
    <property type="project" value="UniProtKB-ARBA"/>
</dbReference>
<dbReference type="AlphaFoldDB" id="A0A1V4ASK4"/>
<name>A0A1V4ASK4_9BACT</name>
<comment type="caution">
    <text evidence="2">The sequence shown here is derived from an EMBL/GenBank/DDBJ whole genome shotgun (WGS) entry which is preliminary data.</text>
</comment>
<dbReference type="PANTHER" id="PTHR22916">
    <property type="entry name" value="GLYCOSYLTRANSFERASE"/>
    <property type="match status" value="1"/>
</dbReference>
<dbReference type="STRING" id="1004156.AYP45_11240"/>
<evidence type="ECO:0000313" key="2">
    <source>
        <dbReference type="EMBL" id="OOP56067.1"/>
    </source>
</evidence>
<sequence length="319" mass="36894">MSVVIPTYNRASYVTLAIESVLAQSYQDCEIVVVDDGSTDGTRDVLEPYRDRIRYLYQDNNGVSSARNAGIEEAKGKWIAFLDSDDEWLPDKLEIQMQQAQNYPHVCLHVANMLLINPQQGEIDYYHKIGFDKIIGKFRLVERPLIYLLQYTFAFPSTVVAKKSALLNARLFDEEISLHEDTDLFYRVSLEGPWCIYGSPLIKKFRRNEPSSINLSIKTAHQSYHYKTIVKIQERLQSEKRLTKTEHHAIKKYISRYSFIVGTSLKAEGTSGVRYWFYRGLIAYPKLKTFVKWILYNLPFGVDLIAPKLNASKNKDIKD</sequence>
<dbReference type="InterPro" id="IPR029044">
    <property type="entry name" value="Nucleotide-diphossugar_trans"/>
</dbReference>